<protein>
    <submittedName>
        <fullName evidence="3">SAM-dependent methyltransferase</fullName>
    </submittedName>
</protein>
<keyword evidence="3" id="KW-0489">Methyltransferase</keyword>
<dbReference type="InterPro" id="IPR013216">
    <property type="entry name" value="Methyltransf_11"/>
</dbReference>
<reference evidence="3" key="1">
    <citation type="journal article" date="2020" name="mSystems">
        <title>Genome- and Community-Level Interaction Insights into Carbon Utilization and Element Cycling Functions of Hydrothermarchaeota in Hydrothermal Sediment.</title>
        <authorList>
            <person name="Zhou Z."/>
            <person name="Liu Y."/>
            <person name="Xu W."/>
            <person name="Pan J."/>
            <person name="Luo Z.H."/>
            <person name="Li M."/>
        </authorList>
    </citation>
    <scope>NUCLEOTIDE SEQUENCE [LARGE SCALE GENOMIC DNA]</scope>
    <source>
        <strain evidence="3">SpSt-381</strain>
    </source>
</reference>
<dbReference type="Pfam" id="PF08241">
    <property type="entry name" value="Methyltransf_11"/>
    <property type="match status" value="1"/>
</dbReference>
<accession>A0A832I6S5</accession>
<evidence type="ECO:0000313" key="3">
    <source>
        <dbReference type="EMBL" id="HGZ44554.1"/>
    </source>
</evidence>
<dbReference type="AlphaFoldDB" id="A0A832I6S5"/>
<evidence type="ECO:0000259" key="2">
    <source>
        <dbReference type="Pfam" id="PF08241"/>
    </source>
</evidence>
<evidence type="ECO:0000256" key="1">
    <source>
        <dbReference type="SAM" id="MobiDB-lite"/>
    </source>
</evidence>
<keyword evidence="3" id="KW-0808">Transferase</keyword>
<feature type="compositionally biased region" description="Low complexity" evidence="1">
    <location>
        <begin position="46"/>
        <end position="60"/>
    </location>
</feature>
<sequence>MGRRPAGGGELAPRQLRAPRCGARRGRARRVARSARRPRARGRGVPRGPRGARASGARLVGPRDRRARRAGALSRRSARAHPLPGAARRRRGGGARGARWRRGAGRARRRRGRGAPAPRRVPARVAGGVSSPFERLARTPTGRWTAWKYMWIAHRALVRALERARPHARGVLLDVGCGARPFEHLFAGRVTRYVGTDLAASPYLGARRPDAFARAEAQPVRTGSVDTVLGLSMLTYLPEPSRMLDEAARVLRPGGILILEFTQNAPLHDEPHDYFRFTRYGATWLLERAGFEPLDIIPVAGAWVRTGMWWIQALNRLNRGRTRVLTELPVRLLYVVVQVACAALDRLFFDPREAVAHLVVARRVHSPGPDRSA</sequence>
<feature type="compositionally biased region" description="Gly residues" evidence="1">
    <location>
        <begin position="1"/>
        <end position="10"/>
    </location>
</feature>
<feature type="compositionally biased region" description="Low complexity" evidence="1">
    <location>
        <begin position="114"/>
        <end position="124"/>
    </location>
</feature>
<comment type="caution">
    <text evidence="3">The sequence shown here is derived from an EMBL/GenBank/DDBJ whole genome shotgun (WGS) entry which is preliminary data.</text>
</comment>
<dbReference type="EMBL" id="DSQF01000030">
    <property type="protein sequence ID" value="HGZ44554.1"/>
    <property type="molecule type" value="Genomic_DNA"/>
</dbReference>
<name>A0A832I6S5_UNCEI</name>
<feature type="compositionally biased region" description="Low complexity" evidence="1">
    <location>
        <begin position="70"/>
        <end position="86"/>
    </location>
</feature>
<dbReference type="Gene3D" id="3.40.50.150">
    <property type="entry name" value="Vaccinia Virus protein VP39"/>
    <property type="match status" value="1"/>
</dbReference>
<dbReference type="CDD" id="cd02440">
    <property type="entry name" value="AdoMet_MTases"/>
    <property type="match status" value="1"/>
</dbReference>
<dbReference type="InterPro" id="IPR029063">
    <property type="entry name" value="SAM-dependent_MTases_sf"/>
</dbReference>
<dbReference type="GO" id="GO:0032259">
    <property type="term" value="P:methylation"/>
    <property type="evidence" value="ECO:0007669"/>
    <property type="project" value="UniProtKB-KW"/>
</dbReference>
<dbReference type="PANTHER" id="PTHR43591">
    <property type="entry name" value="METHYLTRANSFERASE"/>
    <property type="match status" value="1"/>
</dbReference>
<dbReference type="GO" id="GO:0008757">
    <property type="term" value="F:S-adenosylmethionine-dependent methyltransferase activity"/>
    <property type="evidence" value="ECO:0007669"/>
    <property type="project" value="InterPro"/>
</dbReference>
<dbReference type="SUPFAM" id="SSF53335">
    <property type="entry name" value="S-adenosyl-L-methionine-dependent methyltransferases"/>
    <property type="match status" value="1"/>
</dbReference>
<feature type="compositionally biased region" description="Basic residues" evidence="1">
    <location>
        <begin position="87"/>
        <end position="113"/>
    </location>
</feature>
<organism evidence="3">
    <name type="scientific">Eiseniibacteriota bacterium</name>
    <dbReference type="NCBI Taxonomy" id="2212470"/>
    <lineage>
        <taxon>Bacteria</taxon>
        <taxon>Candidatus Eiseniibacteriota</taxon>
    </lineage>
</organism>
<feature type="compositionally biased region" description="Basic residues" evidence="1">
    <location>
        <begin position="22"/>
        <end position="44"/>
    </location>
</feature>
<feature type="region of interest" description="Disordered" evidence="1">
    <location>
        <begin position="1"/>
        <end position="124"/>
    </location>
</feature>
<proteinExistence type="predicted"/>
<gene>
    <name evidence="3" type="ORF">ENR23_14320</name>
</gene>
<feature type="domain" description="Methyltransferase type 11" evidence="2">
    <location>
        <begin position="173"/>
        <end position="259"/>
    </location>
</feature>